<evidence type="ECO:0000313" key="1">
    <source>
        <dbReference type="EMBL" id="MBA0868399.1"/>
    </source>
</evidence>
<reference evidence="1 2" key="1">
    <citation type="journal article" date="2019" name="Genome Biol. Evol.">
        <title>Insights into the evolution of the New World diploid cottons (Gossypium, subgenus Houzingenia) based on genome sequencing.</title>
        <authorList>
            <person name="Grover C.E."/>
            <person name="Arick M.A. 2nd"/>
            <person name="Thrash A."/>
            <person name="Conover J.L."/>
            <person name="Sanders W.S."/>
            <person name="Peterson D.G."/>
            <person name="Frelichowski J.E."/>
            <person name="Scheffler J.A."/>
            <person name="Scheffler B.E."/>
            <person name="Wendel J.F."/>
        </authorList>
    </citation>
    <scope>NUCLEOTIDE SEQUENCE [LARGE SCALE GENOMIC DNA]</scope>
    <source>
        <strain evidence="1">1</strain>
        <tissue evidence="1">Leaf</tissue>
    </source>
</reference>
<sequence>MHWNNLLRIKHHIFIKK</sequence>
<dbReference type="Proteomes" id="UP000593576">
    <property type="component" value="Unassembled WGS sequence"/>
</dbReference>
<evidence type="ECO:0000313" key="2">
    <source>
        <dbReference type="Proteomes" id="UP000593576"/>
    </source>
</evidence>
<organism evidence="1 2">
    <name type="scientific">Gossypium schwendimanii</name>
    <name type="common">Cotton</name>
    <dbReference type="NCBI Taxonomy" id="34291"/>
    <lineage>
        <taxon>Eukaryota</taxon>
        <taxon>Viridiplantae</taxon>
        <taxon>Streptophyta</taxon>
        <taxon>Embryophyta</taxon>
        <taxon>Tracheophyta</taxon>
        <taxon>Spermatophyta</taxon>
        <taxon>Magnoliopsida</taxon>
        <taxon>eudicotyledons</taxon>
        <taxon>Gunneridae</taxon>
        <taxon>Pentapetalae</taxon>
        <taxon>rosids</taxon>
        <taxon>malvids</taxon>
        <taxon>Malvales</taxon>
        <taxon>Malvaceae</taxon>
        <taxon>Malvoideae</taxon>
        <taxon>Gossypium</taxon>
    </lineage>
</organism>
<dbReference type="OrthoDB" id="992872at2759"/>
<dbReference type="AlphaFoldDB" id="A0A7J9MD91"/>
<keyword evidence="2" id="KW-1185">Reference proteome</keyword>
<dbReference type="EMBL" id="JABFAF010000010">
    <property type="protein sequence ID" value="MBA0868399.1"/>
    <property type="molecule type" value="Genomic_DNA"/>
</dbReference>
<name>A0A7J9MD91_GOSSC</name>
<gene>
    <name evidence="1" type="ORF">Goshw_012847</name>
</gene>
<proteinExistence type="predicted"/>
<protein>
    <submittedName>
        <fullName evidence="1">Uncharacterized protein</fullName>
    </submittedName>
</protein>
<comment type="caution">
    <text evidence="1">The sequence shown here is derived from an EMBL/GenBank/DDBJ whole genome shotgun (WGS) entry which is preliminary data.</text>
</comment>
<accession>A0A7J9MD91</accession>